<dbReference type="EMBL" id="AP013035">
    <property type="protein sequence ID" value="BAT71538.1"/>
    <property type="molecule type" value="Genomic_DNA"/>
</dbReference>
<dbReference type="KEGG" id="ttk:TST_0733"/>
<dbReference type="Proteomes" id="UP000063234">
    <property type="component" value="Chromosome"/>
</dbReference>
<sequence>MYKKVIMIGIIFTFLLLLNGITKAETAGTLFVKAYVGKDASTAAKVMVPPNPFYQEMVKEISKRTNTDLNTMSAKIQRLIHAREEIFKYCLFNYVPFVSYKELSETPEGQYTKLFYMYGMEPEDRSYFENQLNCRNRLFEMKTPKKETLYLLLEECSAQNSNGTWVERMAIFSPGEGNLELMQCAVDKIKKAMSDEAK</sequence>
<protein>
    <submittedName>
        <fullName evidence="1">Uncharacterized protein</fullName>
    </submittedName>
</protein>
<proteinExistence type="predicted"/>
<evidence type="ECO:0000313" key="1">
    <source>
        <dbReference type="EMBL" id="BAT71538.1"/>
    </source>
</evidence>
<keyword evidence="2" id="KW-1185">Reference proteome</keyword>
<gene>
    <name evidence="1" type="ORF">TST_0733</name>
</gene>
<organism evidence="1 2">
    <name type="scientific">Thermosulfidibacter takaii (strain DSM 17441 / JCM 13301 / NBRC 103674 / ABI70S6)</name>
    <dbReference type="NCBI Taxonomy" id="1298851"/>
    <lineage>
        <taxon>Bacteria</taxon>
        <taxon>Pseudomonadati</taxon>
        <taxon>Thermosulfidibacterota</taxon>
        <taxon>Thermosulfidibacteria</taxon>
        <taxon>Thermosulfidibacterales</taxon>
        <taxon>Thermosulfidibacteraceae</taxon>
    </lineage>
</organism>
<accession>A0A0S3QT77</accession>
<dbReference type="STRING" id="1298851.TST_0733"/>
<dbReference type="RefSeq" id="WP_068549533.1">
    <property type="nucleotide sequence ID" value="NZ_AP013035.1"/>
</dbReference>
<reference evidence="2" key="1">
    <citation type="journal article" date="2018" name="Science">
        <title>A primordial and reversible TCA cycle in a facultatively chemolithoautotrophic thermophile.</title>
        <authorList>
            <person name="Nunoura T."/>
            <person name="Chikaraishi Y."/>
            <person name="Izaki R."/>
            <person name="Suwa T."/>
            <person name="Sato T."/>
            <person name="Harada T."/>
            <person name="Mori K."/>
            <person name="Kato Y."/>
            <person name="Miyazaki M."/>
            <person name="Shimamura S."/>
            <person name="Yanagawa K."/>
            <person name="Shuto A."/>
            <person name="Ohkouchi N."/>
            <person name="Fujita N."/>
            <person name="Takaki Y."/>
            <person name="Atomi H."/>
            <person name="Takai K."/>
        </authorList>
    </citation>
    <scope>NUCLEOTIDE SEQUENCE [LARGE SCALE GENOMIC DNA]</scope>
    <source>
        <strain evidence="2">DSM 17441 / JCM 13301 / NBRC 103674 / ABI70S6</strain>
    </source>
</reference>
<dbReference type="AlphaFoldDB" id="A0A0S3QT77"/>
<evidence type="ECO:0000313" key="2">
    <source>
        <dbReference type="Proteomes" id="UP000063234"/>
    </source>
</evidence>
<name>A0A0S3QT77_THET7</name>